<proteinExistence type="predicted"/>
<evidence type="ECO:0000259" key="3">
    <source>
        <dbReference type="PROSITE" id="PS51371"/>
    </source>
</evidence>
<dbReference type="PANTHER" id="PTHR43080">
    <property type="entry name" value="CBS DOMAIN-CONTAINING PROTEIN CBSX3, MITOCHONDRIAL"/>
    <property type="match status" value="1"/>
</dbReference>
<dbReference type="SMART" id="SM00116">
    <property type="entry name" value="CBS"/>
    <property type="match status" value="2"/>
</dbReference>
<protein>
    <submittedName>
        <fullName evidence="4">CBS domain-containing protein</fullName>
    </submittedName>
</protein>
<keyword evidence="1 2" id="KW-0129">CBS domain</keyword>
<organism evidence="4 5">
    <name type="scientific">Natrarchaeobius halalkaliphilus</name>
    <dbReference type="NCBI Taxonomy" id="1679091"/>
    <lineage>
        <taxon>Archaea</taxon>
        <taxon>Methanobacteriati</taxon>
        <taxon>Methanobacteriota</taxon>
        <taxon>Stenosarchaea group</taxon>
        <taxon>Halobacteria</taxon>
        <taxon>Halobacteriales</taxon>
        <taxon>Natrialbaceae</taxon>
        <taxon>Natrarchaeobius</taxon>
    </lineage>
</organism>
<evidence type="ECO:0000313" key="4">
    <source>
        <dbReference type="EMBL" id="RQG89270.1"/>
    </source>
</evidence>
<sequence length="112" mass="12040">MSTPLETVSADATVMEATQRMRETEINALVVRTSPRAIISSTDVLDAVAEGQDVTELVVSDVMTTDVETAAPDLYMEEVAAMMTTYGIKHLPVVDDDYVGMISSTDVTAHLS</sequence>
<dbReference type="Pfam" id="PF00571">
    <property type="entry name" value="CBS"/>
    <property type="match status" value="2"/>
</dbReference>
<evidence type="ECO:0000256" key="2">
    <source>
        <dbReference type="PROSITE-ProRule" id="PRU00703"/>
    </source>
</evidence>
<dbReference type="SUPFAM" id="SSF54631">
    <property type="entry name" value="CBS-domain pair"/>
    <property type="match status" value="1"/>
</dbReference>
<comment type="caution">
    <text evidence="4">The sequence shown here is derived from an EMBL/GenBank/DDBJ whole genome shotgun (WGS) entry which is preliminary data.</text>
</comment>
<feature type="domain" description="CBS" evidence="3">
    <location>
        <begin position="1"/>
        <end position="54"/>
    </location>
</feature>
<dbReference type="InterPro" id="IPR000644">
    <property type="entry name" value="CBS_dom"/>
</dbReference>
<keyword evidence="5" id="KW-1185">Reference proteome</keyword>
<dbReference type="InterPro" id="IPR046342">
    <property type="entry name" value="CBS_dom_sf"/>
</dbReference>
<dbReference type="Proteomes" id="UP000273828">
    <property type="component" value="Unassembled WGS sequence"/>
</dbReference>
<reference evidence="4 5" key="1">
    <citation type="submission" date="2018-10" db="EMBL/GenBank/DDBJ databases">
        <title>Natrarchaeobius chitinivorans gen. nov., sp. nov., and Natrarchaeobius haloalkaliphilus sp. nov., alkaliphilic, chitin-utilizing haloarchaea from hypersaline alkaline lakes.</title>
        <authorList>
            <person name="Sorokin D.Y."/>
            <person name="Elcheninov A.G."/>
            <person name="Kostrikina N.A."/>
            <person name="Bale N.J."/>
            <person name="Sinninghe Damste J.S."/>
            <person name="Khijniak T.V."/>
            <person name="Kublanov I.V."/>
            <person name="Toshchakov S.V."/>
        </authorList>
    </citation>
    <scope>NUCLEOTIDE SEQUENCE [LARGE SCALE GENOMIC DNA]</scope>
    <source>
        <strain evidence="4 5">AArcht-Sl</strain>
    </source>
</reference>
<dbReference type="AlphaFoldDB" id="A0A3N6M0T9"/>
<evidence type="ECO:0000256" key="1">
    <source>
        <dbReference type="ARBA" id="ARBA00023122"/>
    </source>
</evidence>
<feature type="domain" description="CBS" evidence="3">
    <location>
        <begin position="63"/>
        <end position="112"/>
    </location>
</feature>
<name>A0A3N6M0T9_9EURY</name>
<dbReference type="PANTHER" id="PTHR43080:SF2">
    <property type="entry name" value="CBS DOMAIN-CONTAINING PROTEIN"/>
    <property type="match status" value="1"/>
</dbReference>
<evidence type="ECO:0000313" key="5">
    <source>
        <dbReference type="Proteomes" id="UP000273828"/>
    </source>
</evidence>
<dbReference type="InterPro" id="IPR051257">
    <property type="entry name" value="Diverse_CBS-Domain"/>
</dbReference>
<accession>A0A3N6M0T9</accession>
<dbReference type="OrthoDB" id="43333at2157"/>
<dbReference type="Gene3D" id="3.10.580.10">
    <property type="entry name" value="CBS-domain"/>
    <property type="match status" value="1"/>
</dbReference>
<dbReference type="EMBL" id="REFY01000004">
    <property type="protein sequence ID" value="RQG89270.1"/>
    <property type="molecule type" value="Genomic_DNA"/>
</dbReference>
<dbReference type="PROSITE" id="PS51371">
    <property type="entry name" value="CBS"/>
    <property type="match status" value="2"/>
</dbReference>
<gene>
    <name evidence="4" type="ORF">EA462_10925</name>
</gene>